<accession>A0AAV4N4F8</accession>
<proteinExistence type="predicted"/>
<comment type="caution">
    <text evidence="1">The sequence shown here is derived from an EMBL/GenBank/DDBJ whole genome shotgun (WGS) entry which is preliminary data.</text>
</comment>
<dbReference type="Proteomes" id="UP001054945">
    <property type="component" value="Unassembled WGS sequence"/>
</dbReference>
<dbReference type="EMBL" id="BPLR01002831">
    <property type="protein sequence ID" value="GIX78284.1"/>
    <property type="molecule type" value="Genomic_DNA"/>
</dbReference>
<reference evidence="1 2" key="1">
    <citation type="submission" date="2021-06" db="EMBL/GenBank/DDBJ databases">
        <title>Caerostris extrusa draft genome.</title>
        <authorList>
            <person name="Kono N."/>
            <person name="Arakawa K."/>
        </authorList>
    </citation>
    <scope>NUCLEOTIDE SEQUENCE [LARGE SCALE GENOMIC DNA]</scope>
</reference>
<evidence type="ECO:0000313" key="1">
    <source>
        <dbReference type="EMBL" id="GIX78284.1"/>
    </source>
</evidence>
<protein>
    <submittedName>
        <fullName evidence="1">Uncharacterized protein</fullName>
    </submittedName>
</protein>
<dbReference type="AlphaFoldDB" id="A0AAV4N4F8"/>
<sequence>MQNLIQLASNPDICIHDFYAEAYHKEANFPSHANTFHQFKRKSHKQKAVLPFHFRSSKQTPRDNLFAASYPRGLKTEPEFDSSDRVPMRNALKARALMDS</sequence>
<evidence type="ECO:0000313" key="2">
    <source>
        <dbReference type="Proteomes" id="UP001054945"/>
    </source>
</evidence>
<gene>
    <name evidence="1" type="ORF">CEXT_337431</name>
</gene>
<organism evidence="1 2">
    <name type="scientific">Caerostris extrusa</name>
    <name type="common">Bark spider</name>
    <name type="synonym">Caerostris bankana</name>
    <dbReference type="NCBI Taxonomy" id="172846"/>
    <lineage>
        <taxon>Eukaryota</taxon>
        <taxon>Metazoa</taxon>
        <taxon>Ecdysozoa</taxon>
        <taxon>Arthropoda</taxon>
        <taxon>Chelicerata</taxon>
        <taxon>Arachnida</taxon>
        <taxon>Araneae</taxon>
        <taxon>Araneomorphae</taxon>
        <taxon>Entelegynae</taxon>
        <taxon>Araneoidea</taxon>
        <taxon>Araneidae</taxon>
        <taxon>Caerostris</taxon>
    </lineage>
</organism>
<name>A0AAV4N4F8_CAEEX</name>
<keyword evidence="2" id="KW-1185">Reference proteome</keyword>